<dbReference type="PROSITE" id="PS51141">
    <property type="entry name" value="ZF_SBP"/>
    <property type="match status" value="1"/>
</dbReference>
<dbReference type="GO" id="GO:0003677">
    <property type="term" value="F:DNA binding"/>
    <property type="evidence" value="ECO:0007669"/>
    <property type="project" value="UniProtKB-KW"/>
</dbReference>
<name>A0A5J5A1J5_9ASTE</name>
<comment type="function">
    <text evidence="9">Probable transcriptional factor. Binds to the promoter of the SQUAMOSA gene.</text>
</comment>
<evidence type="ECO:0000256" key="10">
    <source>
        <dbReference type="PROSITE-ProRule" id="PRU00470"/>
    </source>
</evidence>
<keyword evidence="8" id="KW-0539">Nucleus</keyword>
<dbReference type="GO" id="GO:0005634">
    <property type="term" value="C:nucleus"/>
    <property type="evidence" value="ECO:0007669"/>
    <property type="project" value="UniProtKB-SubCell"/>
</dbReference>
<keyword evidence="6" id="KW-0238">DNA-binding</keyword>
<feature type="region of interest" description="Disordered" evidence="11">
    <location>
        <begin position="142"/>
        <end position="178"/>
    </location>
</feature>
<evidence type="ECO:0000313" key="14">
    <source>
        <dbReference type="Proteomes" id="UP000325577"/>
    </source>
</evidence>
<dbReference type="Pfam" id="PF03110">
    <property type="entry name" value="SBP"/>
    <property type="match status" value="1"/>
</dbReference>
<dbReference type="SUPFAM" id="SSF103612">
    <property type="entry name" value="SBT domain"/>
    <property type="match status" value="1"/>
</dbReference>
<evidence type="ECO:0000256" key="5">
    <source>
        <dbReference type="ARBA" id="ARBA00023015"/>
    </source>
</evidence>
<sequence length="196" mass="22299">MNRGHRYHWRTRRPLRGWGKMEMMMMTRKKKRVVVVDELGFEEGDVKKMKAVVSGGSTRRGSAAAAAGGGGGVSPLQCQAEKCAADLTVGKRYHRRHKVCEVHAKAPIVIVAGLRQRFCQQCSRFHELSEFDEAKRSCRRRLAGHNERRRKSSSEGSSGRELGQQVKHNQCRDSDERGRVQIILPKSPTFKHFHIH</sequence>
<accession>A0A5J5A1J5</accession>
<evidence type="ECO:0000313" key="13">
    <source>
        <dbReference type="EMBL" id="KAA8523926.1"/>
    </source>
</evidence>
<dbReference type="InterPro" id="IPR044817">
    <property type="entry name" value="SBP-like"/>
</dbReference>
<dbReference type="OrthoDB" id="514967at2759"/>
<dbReference type="AlphaFoldDB" id="A0A5J5A1J5"/>
<dbReference type="InterPro" id="IPR036893">
    <property type="entry name" value="SBP_sf"/>
</dbReference>
<keyword evidence="14" id="KW-1185">Reference proteome</keyword>
<dbReference type="Proteomes" id="UP000325577">
    <property type="component" value="Linkage Group LG4"/>
</dbReference>
<evidence type="ECO:0000256" key="6">
    <source>
        <dbReference type="ARBA" id="ARBA00023125"/>
    </source>
</evidence>
<reference evidence="13 14" key="1">
    <citation type="submission" date="2019-09" db="EMBL/GenBank/DDBJ databases">
        <title>A chromosome-level genome assembly of the Chinese tupelo Nyssa sinensis.</title>
        <authorList>
            <person name="Yang X."/>
            <person name="Kang M."/>
            <person name="Yang Y."/>
            <person name="Xiong H."/>
            <person name="Wang M."/>
            <person name="Zhang Z."/>
            <person name="Wang Z."/>
            <person name="Wu H."/>
            <person name="Ma T."/>
            <person name="Liu J."/>
            <person name="Xi Z."/>
        </authorList>
    </citation>
    <scope>NUCLEOTIDE SEQUENCE [LARGE SCALE GENOMIC DNA]</scope>
    <source>
        <strain evidence="13">J267</strain>
        <tissue evidence="13">Leaf</tissue>
    </source>
</reference>
<evidence type="ECO:0000256" key="11">
    <source>
        <dbReference type="SAM" id="MobiDB-lite"/>
    </source>
</evidence>
<evidence type="ECO:0000256" key="3">
    <source>
        <dbReference type="ARBA" id="ARBA00022771"/>
    </source>
</evidence>
<evidence type="ECO:0000256" key="8">
    <source>
        <dbReference type="ARBA" id="ARBA00023242"/>
    </source>
</evidence>
<evidence type="ECO:0000256" key="2">
    <source>
        <dbReference type="ARBA" id="ARBA00022723"/>
    </source>
</evidence>
<protein>
    <recommendedName>
        <fullName evidence="12">SBP-type domain-containing protein</fullName>
    </recommendedName>
</protein>
<dbReference type="PANTHER" id="PTHR31251">
    <property type="entry name" value="SQUAMOSA PROMOTER-BINDING-LIKE PROTEIN 4"/>
    <property type="match status" value="1"/>
</dbReference>
<feature type="domain" description="SBP-type" evidence="12">
    <location>
        <begin position="75"/>
        <end position="152"/>
    </location>
</feature>
<evidence type="ECO:0000256" key="9">
    <source>
        <dbReference type="ARBA" id="ARBA00056472"/>
    </source>
</evidence>
<keyword evidence="5" id="KW-0805">Transcription regulation</keyword>
<evidence type="ECO:0000256" key="7">
    <source>
        <dbReference type="ARBA" id="ARBA00023163"/>
    </source>
</evidence>
<feature type="compositionally biased region" description="Basic residues" evidence="11">
    <location>
        <begin position="142"/>
        <end position="151"/>
    </location>
</feature>
<dbReference type="PANTHER" id="PTHR31251:SF226">
    <property type="entry name" value="SQUAMOSA PROMOTER-BINDING-LIKE PROTEIN 6"/>
    <property type="match status" value="1"/>
</dbReference>
<keyword evidence="2" id="KW-0479">Metal-binding</keyword>
<gene>
    <name evidence="13" type="ORF">F0562_010349</name>
</gene>
<feature type="compositionally biased region" description="Low complexity" evidence="11">
    <location>
        <begin position="154"/>
        <end position="163"/>
    </location>
</feature>
<comment type="subcellular location">
    <subcellularLocation>
        <location evidence="1">Nucleus</location>
    </subcellularLocation>
</comment>
<dbReference type="GO" id="GO:0008270">
    <property type="term" value="F:zinc ion binding"/>
    <property type="evidence" value="ECO:0007669"/>
    <property type="project" value="UniProtKB-KW"/>
</dbReference>
<keyword evidence="3 10" id="KW-0863">Zinc-finger</keyword>
<keyword evidence="4" id="KW-0862">Zinc</keyword>
<evidence type="ECO:0000259" key="12">
    <source>
        <dbReference type="PROSITE" id="PS51141"/>
    </source>
</evidence>
<evidence type="ECO:0000256" key="1">
    <source>
        <dbReference type="ARBA" id="ARBA00004123"/>
    </source>
</evidence>
<dbReference type="FunFam" id="4.10.1100.10:FF:000001">
    <property type="entry name" value="Squamosa promoter-binding-like protein 14"/>
    <property type="match status" value="1"/>
</dbReference>
<keyword evidence="7" id="KW-0804">Transcription</keyword>
<organism evidence="13 14">
    <name type="scientific">Nyssa sinensis</name>
    <dbReference type="NCBI Taxonomy" id="561372"/>
    <lineage>
        <taxon>Eukaryota</taxon>
        <taxon>Viridiplantae</taxon>
        <taxon>Streptophyta</taxon>
        <taxon>Embryophyta</taxon>
        <taxon>Tracheophyta</taxon>
        <taxon>Spermatophyta</taxon>
        <taxon>Magnoliopsida</taxon>
        <taxon>eudicotyledons</taxon>
        <taxon>Gunneridae</taxon>
        <taxon>Pentapetalae</taxon>
        <taxon>asterids</taxon>
        <taxon>Cornales</taxon>
        <taxon>Nyssaceae</taxon>
        <taxon>Nyssa</taxon>
    </lineage>
</organism>
<proteinExistence type="predicted"/>
<dbReference type="InterPro" id="IPR004333">
    <property type="entry name" value="SBP_dom"/>
</dbReference>
<dbReference type="EMBL" id="CM018047">
    <property type="protein sequence ID" value="KAA8523926.1"/>
    <property type="molecule type" value="Genomic_DNA"/>
</dbReference>
<evidence type="ECO:0000256" key="4">
    <source>
        <dbReference type="ARBA" id="ARBA00022833"/>
    </source>
</evidence>
<dbReference type="Gene3D" id="4.10.1100.10">
    <property type="entry name" value="Transcription factor, SBP-box domain"/>
    <property type="match status" value="1"/>
</dbReference>